<proteinExistence type="predicted"/>
<evidence type="ECO:0008006" key="4">
    <source>
        <dbReference type="Google" id="ProtNLM"/>
    </source>
</evidence>
<comment type="caution">
    <text evidence="2">The sequence shown here is derived from an EMBL/GenBank/DDBJ whole genome shotgun (WGS) entry which is preliminary data.</text>
</comment>
<evidence type="ECO:0000313" key="3">
    <source>
        <dbReference type="Proteomes" id="UP000717696"/>
    </source>
</evidence>
<accession>A0A9P9F3E0</accession>
<feature type="signal peptide" evidence="1">
    <location>
        <begin position="1"/>
        <end position="25"/>
    </location>
</feature>
<protein>
    <recommendedName>
        <fullName evidence="4">Secreted protein</fullName>
    </recommendedName>
</protein>
<evidence type="ECO:0000256" key="1">
    <source>
        <dbReference type="SAM" id="SignalP"/>
    </source>
</evidence>
<keyword evidence="3" id="KW-1185">Reference proteome</keyword>
<dbReference type="AlphaFoldDB" id="A0A9P9F3E0"/>
<sequence length="118" mass="13029">MALALGNGDEMAWWRCLALITECLAWCQLPAPSAQYEVRTEVSLLSPGASCSLWNVMEVFASTSSSTILCKDDEMVAETDQHCPRIDRHHGISASIKPPLSLRSSPHLRFRESLVVSL</sequence>
<evidence type="ECO:0000313" key="2">
    <source>
        <dbReference type="EMBL" id="KAH7152194.1"/>
    </source>
</evidence>
<name>A0A9P9F3E0_9HYPO</name>
<gene>
    <name evidence="2" type="ORF">B0J13DRAFT_257298</name>
</gene>
<organism evidence="2 3">
    <name type="scientific">Dactylonectria estremocensis</name>
    <dbReference type="NCBI Taxonomy" id="1079267"/>
    <lineage>
        <taxon>Eukaryota</taxon>
        <taxon>Fungi</taxon>
        <taxon>Dikarya</taxon>
        <taxon>Ascomycota</taxon>
        <taxon>Pezizomycotina</taxon>
        <taxon>Sordariomycetes</taxon>
        <taxon>Hypocreomycetidae</taxon>
        <taxon>Hypocreales</taxon>
        <taxon>Nectriaceae</taxon>
        <taxon>Dactylonectria</taxon>
    </lineage>
</organism>
<dbReference type="EMBL" id="JAGMUU010000005">
    <property type="protein sequence ID" value="KAH7152194.1"/>
    <property type="molecule type" value="Genomic_DNA"/>
</dbReference>
<keyword evidence="1" id="KW-0732">Signal</keyword>
<feature type="chain" id="PRO_5040398703" description="Secreted protein" evidence="1">
    <location>
        <begin position="26"/>
        <end position="118"/>
    </location>
</feature>
<dbReference type="Proteomes" id="UP000717696">
    <property type="component" value="Unassembled WGS sequence"/>
</dbReference>
<reference evidence="2" key="1">
    <citation type="journal article" date="2021" name="Nat. Commun.">
        <title>Genetic determinants of endophytism in the Arabidopsis root mycobiome.</title>
        <authorList>
            <person name="Mesny F."/>
            <person name="Miyauchi S."/>
            <person name="Thiergart T."/>
            <person name="Pickel B."/>
            <person name="Atanasova L."/>
            <person name="Karlsson M."/>
            <person name="Huettel B."/>
            <person name="Barry K.W."/>
            <person name="Haridas S."/>
            <person name="Chen C."/>
            <person name="Bauer D."/>
            <person name="Andreopoulos W."/>
            <person name="Pangilinan J."/>
            <person name="LaButti K."/>
            <person name="Riley R."/>
            <person name="Lipzen A."/>
            <person name="Clum A."/>
            <person name="Drula E."/>
            <person name="Henrissat B."/>
            <person name="Kohler A."/>
            <person name="Grigoriev I.V."/>
            <person name="Martin F.M."/>
            <person name="Hacquard S."/>
        </authorList>
    </citation>
    <scope>NUCLEOTIDE SEQUENCE</scope>
    <source>
        <strain evidence="2">MPI-CAGE-AT-0021</strain>
    </source>
</reference>